<sequence>MPSVSCVWAALRSGDGAAPARRALPGLLPLLMPLLLPLLMLLMWLPT</sequence>
<name>A0ABV8ZZR3_9ACTN</name>
<protein>
    <recommendedName>
        <fullName evidence="4">ABC transporter permease</fullName>
    </recommendedName>
</protein>
<accession>A0ABV8ZZR3</accession>
<dbReference type="Proteomes" id="UP001595997">
    <property type="component" value="Unassembled WGS sequence"/>
</dbReference>
<keyword evidence="1" id="KW-0472">Membrane</keyword>
<organism evidence="2 3">
    <name type="scientific">Streptomyces ovatisporus</name>
    <dbReference type="NCBI Taxonomy" id="1128682"/>
    <lineage>
        <taxon>Bacteria</taxon>
        <taxon>Bacillati</taxon>
        <taxon>Actinomycetota</taxon>
        <taxon>Actinomycetes</taxon>
        <taxon>Kitasatosporales</taxon>
        <taxon>Streptomycetaceae</taxon>
        <taxon>Streptomyces</taxon>
    </lineage>
</organism>
<dbReference type="EMBL" id="JBHSFH010000003">
    <property type="protein sequence ID" value="MFC4493163.1"/>
    <property type="molecule type" value="Genomic_DNA"/>
</dbReference>
<dbReference type="RefSeq" id="WP_386441943.1">
    <property type="nucleotide sequence ID" value="NZ_JBHSFH010000003.1"/>
</dbReference>
<feature type="transmembrane region" description="Helical" evidence="1">
    <location>
        <begin position="26"/>
        <end position="45"/>
    </location>
</feature>
<reference evidence="3" key="1">
    <citation type="journal article" date="2019" name="Int. J. Syst. Evol. Microbiol.">
        <title>The Global Catalogue of Microorganisms (GCM) 10K type strain sequencing project: providing services to taxonomists for standard genome sequencing and annotation.</title>
        <authorList>
            <consortium name="The Broad Institute Genomics Platform"/>
            <consortium name="The Broad Institute Genome Sequencing Center for Infectious Disease"/>
            <person name="Wu L."/>
            <person name="Ma J."/>
        </authorList>
    </citation>
    <scope>NUCLEOTIDE SEQUENCE [LARGE SCALE GENOMIC DNA]</scope>
    <source>
        <strain evidence="3">CGMCC 4.7357</strain>
    </source>
</reference>
<keyword evidence="1" id="KW-1133">Transmembrane helix</keyword>
<evidence type="ECO:0000313" key="3">
    <source>
        <dbReference type="Proteomes" id="UP001595997"/>
    </source>
</evidence>
<evidence type="ECO:0000256" key="1">
    <source>
        <dbReference type="SAM" id="Phobius"/>
    </source>
</evidence>
<gene>
    <name evidence="2" type="ORF">ACFPA8_03320</name>
</gene>
<keyword evidence="1" id="KW-0812">Transmembrane</keyword>
<comment type="caution">
    <text evidence="2">The sequence shown here is derived from an EMBL/GenBank/DDBJ whole genome shotgun (WGS) entry which is preliminary data.</text>
</comment>
<keyword evidence="3" id="KW-1185">Reference proteome</keyword>
<proteinExistence type="predicted"/>
<evidence type="ECO:0000313" key="2">
    <source>
        <dbReference type="EMBL" id="MFC4493163.1"/>
    </source>
</evidence>
<evidence type="ECO:0008006" key="4">
    <source>
        <dbReference type="Google" id="ProtNLM"/>
    </source>
</evidence>